<keyword evidence="3" id="KW-0805">Transcription regulation</keyword>
<reference evidence="7" key="1">
    <citation type="submission" date="2022-12" db="EMBL/GenBank/DDBJ databases">
        <authorList>
            <person name="Krivoruchko A.V."/>
            <person name="Elkin A."/>
        </authorList>
    </citation>
    <scope>NUCLEOTIDE SEQUENCE</scope>
    <source>
        <strain evidence="7">IEGM 1388</strain>
    </source>
</reference>
<dbReference type="Pfam" id="PF00392">
    <property type="entry name" value="GntR"/>
    <property type="match status" value="1"/>
</dbReference>
<dbReference type="RefSeq" id="WP_301570546.1">
    <property type="nucleotide sequence ID" value="NZ_JAPWIE010000002.1"/>
</dbReference>
<dbReference type="PROSITE" id="PS50949">
    <property type="entry name" value="HTH_GNTR"/>
    <property type="match status" value="1"/>
</dbReference>
<evidence type="ECO:0000256" key="5">
    <source>
        <dbReference type="ARBA" id="ARBA00023163"/>
    </source>
</evidence>
<feature type="domain" description="HTH gntR-type" evidence="6">
    <location>
        <begin position="3"/>
        <end position="70"/>
    </location>
</feature>
<dbReference type="Gene3D" id="3.40.640.10">
    <property type="entry name" value="Type I PLP-dependent aspartate aminotransferase-like (Major domain)"/>
    <property type="match status" value="1"/>
</dbReference>
<dbReference type="CDD" id="cd00609">
    <property type="entry name" value="AAT_like"/>
    <property type="match status" value="1"/>
</dbReference>
<dbReference type="InterPro" id="IPR051446">
    <property type="entry name" value="HTH_trans_reg/aminotransferase"/>
</dbReference>
<comment type="similarity">
    <text evidence="1">In the C-terminal section; belongs to the class-I pyridoxal-phosphate-dependent aminotransferase family.</text>
</comment>
<keyword evidence="5" id="KW-0804">Transcription</keyword>
<proteinExistence type="inferred from homology"/>
<sequence length="462" mass="49933">MDNDSGVTVLRESLRSLISESISGTRLPSVRLLQEQHRVSPNSIQRVLSEFAAEGLVDVRPGAGSFVAAPPAPPVPADTSWQESVLGSRIPPELSRTLDLWRTPGSDVIRLKGGYLDDELLPTAALNAAMSRALKRSKSWGRYPLEGSPELRRWFASEIDGIHASEVIVTAGGQSALSIAIRALVRPGEPVIVESPTYTGTVAIARSHGAEVIPVPMDERGIRTDLLADAIARTGSRLLVVQPAFSNPSGVTLSHSRRDDILELAHKHSMFVIEDDYARYLGIDRTPPPPLTSRDPNGHIVHIRSLSKPVGPGMRVAALCARGPALARLRAAKTLDDFYVAGPVQEAAVEFLNSPAWQRHNRHVSRALGERRDALVGALRRLVPQVEIPAIPHGGMHLWVRLPAGLDDRDVAAAGSAEGVLIGEGAPWFPSESDHSHLRLTFGETPVPMIHEAVTRLARVLC</sequence>
<keyword evidence="7" id="KW-0808">Transferase</keyword>
<dbReference type="SUPFAM" id="SSF53383">
    <property type="entry name" value="PLP-dependent transferases"/>
    <property type="match status" value="1"/>
</dbReference>
<evidence type="ECO:0000313" key="8">
    <source>
        <dbReference type="Proteomes" id="UP001067235"/>
    </source>
</evidence>
<dbReference type="SUPFAM" id="SSF46785">
    <property type="entry name" value="Winged helix' DNA-binding domain"/>
    <property type="match status" value="1"/>
</dbReference>
<dbReference type="Pfam" id="PF00155">
    <property type="entry name" value="Aminotran_1_2"/>
    <property type="match status" value="1"/>
</dbReference>
<dbReference type="PANTHER" id="PTHR46577:SF2">
    <property type="entry name" value="TRANSCRIPTIONAL REGULATORY PROTEIN"/>
    <property type="match status" value="1"/>
</dbReference>
<evidence type="ECO:0000259" key="6">
    <source>
        <dbReference type="PROSITE" id="PS50949"/>
    </source>
</evidence>
<dbReference type="InterPro" id="IPR036388">
    <property type="entry name" value="WH-like_DNA-bd_sf"/>
</dbReference>
<dbReference type="InterPro" id="IPR036390">
    <property type="entry name" value="WH_DNA-bd_sf"/>
</dbReference>
<dbReference type="PANTHER" id="PTHR46577">
    <property type="entry name" value="HTH-TYPE TRANSCRIPTIONAL REGULATORY PROTEIN GABR"/>
    <property type="match status" value="1"/>
</dbReference>
<evidence type="ECO:0000256" key="3">
    <source>
        <dbReference type="ARBA" id="ARBA00023015"/>
    </source>
</evidence>
<evidence type="ECO:0000313" key="7">
    <source>
        <dbReference type="EMBL" id="MCZ4550002.1"/>
    </source>
</evidence>
<gene>
    <name evidence="7" type="ORF">O4213_08405</name>
</gene>
<dbReference type="Gene3D" id="3.90.1150.10">
    <property type="entry name" value="Aspartate Aminotransferase, domain 1"/>
    <property type="match status" value="1"/>
</dbReference>
<dbReference type="GO" id="GO:0008483">
    <property type="term" value="F:transaminase activity"/>
    <property type="evidence" value="ECO:0007669"/>
    <property type="project" value="UniProtKB-KW"/>
</dbReference>
<protein>
    <submittedName>
        <fullName evidence="7">PLP-dependent aminotransferase family protein</fullName>
    </submittedName>
</protein>
<name>A0ABT4MSK8_GORRU</name>
<dbReference type="InterPro" id="IPR004839">
    <property type="entry name" value="Aminotransferase_I/II_large"/>
</dbReference>
<dbReference type="EMBL" id="JAPWIE010000002">
    <property type="protein sequence ID" value="MCZ4550002.1"/>
    <property type="molecule type" value="Genomic_DNA"/>
</dbReference>
<evidence type="ECO:0000256" key="1">
    <source>
        <dbReference type="ARBA" id="ARBA00005384"/>
    </source>
</evidence>
<accession>A0ABT4MSK8</accession>
<organism evidence="7 8">
    <name type="scientific">Gordonia rubripertincta</name>
    <name type="common">Rhodococcus corallinus</name>
    <dbReference type="NCBI Taxonomy" id="36822"/>
    <lineage>
        <taxon>Bacteria</taxon>
        <taxon>Bacillati</taxon>
        <taxon>Actinomycetota</taxon>
        <taxon>Actinomycetes</taxon>
        <taxon>Mycobacteriales</taxon>
        <taxon>Gordoniaceae</taxon>
        <taxon>Gordonia</taxon>
    </lineage>
</organism>
<keyword evidence="7" id="KW-0032">Aminotransferase</keyword>
<dbReference type="InterPro" id="IPR015424">
    <property type="entry name" value="PyrdxlP-dep_Trfase"/>
</dbReference>
<dbReference type="SMART" id="SM00345">
    <property type="entry name" value="HTH_GNTR"/>
    <property type="match status" value="1"/>
</dbReference>
<keyword evidence="4" id="KW-0238">DNA-binding</keyword>
<evidence type="ECO:0000256" key="2">
    <source>
        <dbReference type="ARBA" id="ARBA00022898"/>
    </source>
</evidence>
<dbReference type="Gene3D" id="1.10.10.10">
    <property type="entry name" value="Winged helix-like DNA-binding domain superfamily/Winged helix DNA-binding domain"/>
    <property type="match status" value="1"/>
</dbReference>
<dbReference type="InterPro" id="IPR015422">
    <property type="entry name" value="PyrdxlP-dep_Trfase_small"/>
</dbReference>
<dbReference type="InterPro" id="IPR015421">
    <property type="entry name" value="PyrdxlP-dep_Trfase_major"/>
</dbReference>
<keyword evidence="8" id="KW-1185">Reference proteome</keyword>
<evidence type="ECO:0000256" key="4">
    <source>
        <dbReference type="ARBA" id="ARBA00023125"/>
    </source>
</evidence>
<dbReference type="InterPro" id="IPR000524">
    <property type="entry name" value="Tscrpt_reg_HTH_GntR"/>
</dbReference>
<dbReference type="Proteomes" id="UP001067235">
    <property type="component" value="Unassembled WGS sequence"/>
</dbReference>
<keyword evidence="2" id="KW-0663">Pyridoxal phosphate</keyword>
<comment type="caution">
    <text evidence="7">The sequence shown here is derived from an EMBL/GenBank/DDBJ whole genome shotgun (WGS) entry which is preliminary data.</text>
</comment>